<dbReference type="GO" id="GO:0020037">
    <property type="term" value="F:heme binding"/>
    <property type="evidence" value="ECO:0007669"/>
    <property type="project" value="InterPro"/>
</dbReference>
<feature type="transmembrane region" description="Helical" evidence="1">
    <location>
        <begin position="134"/>
        <end position="160"/>
    </location>
</feature>
<dbReference type="Gene3D" id="1.10.630.10">
    <property type="entry name" value="Cytochrome P450"/>
    <property type="match status" value="1"/>
</dbReference>
<dbReference type="GO" id="GO:0016705">
    <property type="term" value="F:oxidoreductase activity, acting on paired donors, with incorporation or reduction of molecular oxygen"/>
    <property type="evidence" value="ECO:0007669"/>
    <property type="project" value="InterPro"/>
</dbReference>
<dbReference type="GO" id="GO:0004497">
    <property type="term" value="F:monooxygenase activity"/>
    <property type="evidence" value="ECO:0007669"/>
    <property type="project" value="InterPro"/>
</dbReference>
<accession>A0A7S2J4W1</accession>
<dbReference type="AlphaFoldDB" id="A0A7S2J4W1"/>
<evidence type="ECO:0000313" key="2">
    <source>
        <dbReference type="EMBL" id="CAD9537741.1"/>
    </source>
</evidence>
<reference evidence="2" key="1">
    <citation type="submission" date="2021-01" db="EMBL/GenBank/DDBJ databases">
        <authorList>
            <person name="Corre E."/>
            <person name="Pelletier E."/>
            <person name="Niang G."/>
            <person name="Scheremetjew M."/>
            <person name="Finn R."/>
            <person name="Kale V."/>
            <person name="Holt S."/>
            <person name="Cochrane G."/>
            <person name="Meng A."/>
            <person name="Brown T."/>
            <person name="Cohen L."/>
        </authorList>
    </citation>
    <scope>NUCLEOTIDE SEQUENCE</scope>
    <source>
        <strain evidence="2">UTEX LB 985</strain>
    </source>
</reference>
<organism evidence="2">
    <name type="scientific">Haptolina brevifila</name>
    <dbReference type="NCBI Taxonomy" id="156173"/>
    <lineage>
        <taxon>Eukaryota</taxon>
        <taxon>Haptista</taxon>
        <taxon>Haptophyta</taxon>
        <taxon>Prymnesiophyceae</taxon>
        <taxon>Prymnesiales</taxon>
        <taxon>Prymnesiaceae</taxon>
        <taxon>Haptolina</taxon>
    </lineage>
</organism>
<protein>
    <recommendedName>
        <fullName evidence="3">Cytochrome P450</fullName>
    </recommendedName>
</protein>
<dbReference type="GO" id="GO:0005506">
    <property type="term" value="F:iron ion binding"/>
    <property type="evidence" value="ECO:0007669"/>
    <property type="project" value="InterPro"/>
</dbReference>
<name>A0A7S2J4W1_9EUKA</name>
<feature type="transmembrane region" description="Helical" evidence="1">
    <location>
        <begin position="85"/>
        <end position="107"/>
    </location>
</feature>
<proteinExistence type="predicted"/>
<keyword evidence="1" id="KW-1133">Transmembrane helix</keyword>
<dbReference type="InterPro" id="IPR036396">
    <property type="entry name" value="Cyt_P450_sf"/>
</dbReference>
<keyword evidence="1" id="KW-0812">Transmembrane</keyword>
<evidence type="ECO:0000256" key="1">
    <source>
        <dbReference type="SAM" id="Phobius"/>
    </source>
</evidence>
<sequence length="562" mass="61625">MYPSDMADAPLLSGGVIRSDEGDAEASAIKADAVWGDVDSIGTGPSFPPIDVSNSWFGQLIFCLWTFPVVGFPVVYFFVLPIFPWALWVLFAPLILIVLNSIFPFMFRLMMIPYQLYGQINLPFQPSKGCLSSFAAFVASILLMPTVHVGLLSALIFTIARVGAVRFRWWDLLNDVQGGLGRFLYGEGIYWMEYEKVRALTASDQSRGPYMGASILDSPSVTPTHFLLFLDGEHHKAVRTLAAANLLDPVKYKARAAELPRILAPLLPSKPTLDTFVDAEGVSDPTLLSRMVARCLWFLVFGEAGLLEVGSELDTIASWYALPKPMVLPRSVNRLLSFGAIGKSVTNGRKSVLELLKAKGLTSVFQTMNAALPSQFKRKRDIELADELMMALNFAGVNGTTQLLRSVLACLKGKTYECPAESLSMPDDMLALFNASPDRFIIEACRVDPPVTSACCLLKEEITTTVGGVFCGTRQVTLKKGTGQQYVFGGLAGPNRDPNIFVEPNVFKPSRPELFKLLSWNGALEDHAACPRFCPGQEIAMIINCAILKSIEELKHADWSSA</sequence>
<keyword evidence="1" id="KW-0472">Membrane</keyword>
<evidence type="ECO:0008006" key="3">
    <source>
        <dbReference type="Google" id="ProtNLM"/>
    </source>
</evidence>
<dbReference type="SUPFAM" id="SSF48264">
    <property type="entry name" value="Cytochrome P450"/>
    <property type="match status" value="1"/>
</dbReference>
<feature type="transmembrane region" description="Helical" evidence="1">
    <location>
        <begin position="56"/>
        <end position="78"/>
    </location>
</feature>
<dbReference type="EMBL" id="HBGU01074108">
    <property type="protein sequence ID" value="CAD9537741.1"/>
    <property type="molecule type" value="Transcribed_RNA"/>
</dbReference>
<gene>
    <name evidence="2" type="ORF">CBRE1094_LOCUS40351</name>
</gene>